<evidence type="ECO:0000313" key="2">
    <source>
        <dbReference type="Proteomes" id="UP001621714"/>
    </source>
</evidence>
<dbReference type="RefSeq" id="WP_405340826.1">
    <property type="nucleotide sequence ID" value="NZ_JBANFI010000007.1"/>
</dbReference>
<dbReference type="InterPro" id="IPR021736">
    <property type="entry name" value="DUF3305"/>
</dbReference>
<evidence type="ECO:0000313" key="1">
    <source>
        <dbReference type="EMBL" id="MFK7161632.1"/>
    </source>
</evidence>
<gene>
    <name evidence="1" type="ORF">V6U78_11350</name>
</gene>
<sequence>MSVISAPNFSPPTLNHWPLWIELAPTQRVSRGWTSTSWSVVELSAQPRSGEGIFQLDLVLYRGERLAYRFNLASQAPKLFVVCEALEPELWQPRLITASQDEVADYMDAGQPVLDLPMPRVIHQWIDAFIAHHGEPEMGRKRRGQGPAAQCGES</sequence>
<comment type="caution">
    <text evidence="1">The sequence shown here is derived from an EMBL/GenBank/DDBJ whole genome shotgun (WGS) entry which is preliminary data.</text>
</comment>
<organism evidence="1 2">
    <name type="scientific">Marinospirillum alkalitolerans</name>
    <dbReference type="NCBI Taxonomy" id="3123374"/>
    <lineage>
        <taxon>Bacteria</taxon>
        <taxon>Pseudomonadati</taxon>
        <taxon>Pseudomonadota</taxon>
        <taxon>Gammaproteobacteria</taxon>
        <taxon>Oceanospirillales</taxon>
        <taxon>Oceanospirillaceae</taxon>
        <taxon>Marinospirillum</taxon>
    </lineage>
</organism>
<protein>
    <submittedName>
        <fullName evidence="1">DUF3305 domain-containing protein</fullName>
    </submittedName>
</protein>
<reference evidence="1 2" key="1">
    <citation type="submission" date="2024-02" db="EMBL/GenBank/DDBJ databases">
        <title>Marinospirillum sp. MEB 164 isolated from Lonar lake sediment.</title>
        <authorList>
            <person name="Joshi A."/>
            <person name="Thite S."/>
        </authorList>
    </citation>
    <scope>NUCLEOTIDE SEQUENCE [LARGE SCALE GENOMIC DNA]</scope>
    <source>
        <strain evidence="1 2">MEB164</strain>
    </source>
</reference>
<accession>A0ABW8PZC6</accession>
<name>A0ABW8PZC6_9GAMM</name>
<keyword evidence="2" id="KW-1185">Reference proteome</keyword>
<dbReference type="Proteomes" id="UP001621714">
    <property type="component" value="Unassembled WGS sequence"/>
</dbReference>
<proteinExistence type="predicted"/>
<dbReference type="Pfam" id="PF11749">
    <property type="entry name" value="DUF3305"/>
    <property type="match status" value="1"/>
</dbReference>
<dbReference type="EMBL" id="JBANFI010000007">
    <property type="protein sequence ID" value="MFK7161632.1"/>
    <property type="molecule type" value="Genomic_DNA"/>
</dbReference>